<evidence type="ECO:0000256" key="3">
    <source>
        <dbReference type="ARBA" id="ARBA00023002"/>
    </source>
</evidence>
<feature type="region of interest" description="Disordered" evidence="4">
    <location>
        <begin position="1"/>
        <end position="21"/>
    </location>
</feature>
<feature type="compositionally biased region" description="Low complexity" evidence="4">
    <location>
        <begin position="1"/>
        <end position="19"/>
    </location>
</feature>
<gene>
    <name evidence="5" type="ORF">RM528_04230</name>
</gene>
<reference evidence="6" key="1">
    <citation type="submission" date="2023-07" db="EMBL/GenBank/DDBJ databases">
        <title>30 novel species of actinomycetes from the DSMZ collection.</title>
        <authorList>
            <person name="Nouioui I."/>
        </authorList>
    </citation>
    <scope>NUCLEOTIDE SEQUENCE [LARGE SCALE GENOMIC DNA]</scope>
    <source>
        <strain evidence="6">DSM 41635</strain>
    </source>
</reference>
<comment type="pathway">
    <text evidence="1">Cofactor biosynthesis; adenosylcobalamin biosynthesis.</text>
</comment>
<comment type="caution">
    <text evidence="5">The sequence shown here is derived from an EMBL/GenBank/DDBJ whole genome shotgun (WGS) entry which is preliminary data.</text>
</comment>
<name>A0ABU2QAU4_9ACTN</name>
<sequence length="118" mass="11796">MCAAGRRSSSGGPVPRGPGALAGEVRVGGFGGAEGLADWLGAQRVDAVVDATHAFAAAITANAARAAAVTGLPLVVLRRPTYRRPRTGWTSSAGHDPAGGRARPGAAAQLSSGRLRSR</sequence>
<dbReference type="GO" id="GO:0016491">
    <property type="term" value="F:oxidoreductase activity"/>
    <property type="evidence" value="ECO:0007669"/>
    <property type="project" value="UniProtKB-KW"/>
</dbReference>
<dbReference type="PANTHER" id="PTHR36925">
    <property type="entry name" value="COBALT-PRECORRIN-6A REDUCTASE"/>
    <property type="match status" value="1"/>
</dbReference>
<dbReference type="InterPro" id="IPR003723">
    <property type="entry name" value="Precorrin-6x_reduct"/>
</dbReference>
<dbReference type="EC" id="1.3.1.106" evidence="5"/>
<evidence type="ECO:0000313" key="6">
    <source>
        <dbReference type="Proteomes" id="UP001180503"/>
    </source>
</evidence>
<protein>
    <submittedName>
        <fullName evidence="5">Precorrin-6A/cobalt-precorrin-6A reductase</fullName>
        <ecNumber evidence="5">1.3.1.106</ecNumber>
    </submittedName>
</protein>
<organism evidence="5 6">
    <name type="scientific">Streptomyces edwardsiae</name>
    <dbReference type="NCBI Taxonomy" id="3075527"/>
    <lineage>
        <taxon>Bacteria</taxon>
        <taxon>Bacillati</taxon>
        <taxon>Actinomycetota</taxon>
        <taxon>Actinomycetes</taxon>
        <taxon>Kitasatosporales</taxon>
        <taxon>Streptomycetaceae</taxon>
        <taxon>Streptomyces</taxon>
    </lineage>
</organism>
<dbReference type="Proteomes" id="UP001180503">
    <property type="component" value="Unassembled WGS sequence"/>
</dbReference>
<keyword evidence="2" id="KW-0169">Cobalamin biosynthesis</keyword>
<feature type="compositionally biased region" description="Polar residues" evidence="4">
    <location>
        <begin position="109"/>
        <end position="118"/>
    </location>
</feature>
<dbReference type="Pfam" id="PF02571">
    <property type="entry name" value="CbiJ"/>
    <property type="match status" value="1"/>
</dbReference>
<evidence type="ECO:0000256" key="1">
    <source>
        <dbReference type="ARBA" id="ARBA00004953"/>
    </source>
</evidence>
<dbReference type="PANTHER" id="PTHR36925:SF1">
    <property type="entry name" value="COBALT-PRECORRIN-6A REDUCTASE"/>
    <property type="match status" value="1"/>
</dbReference>
<proteinExistence type="predicted"/>
<accession>A0ABU2QAU4</accession>
<dbReference type="PROSITE" id="PS51014">
    <property type="entry name" value="COBK_CBIJ"/>
    <property type="match status" value="1"/>
</dbReference>
<keyword evidence="3 5" id="KW-0560">Oxidoreductase</keyword>
<evidence type="ECO:0000313" key="5">
    <source>
        <dbReference type="EMBL" id="MDT0401059.1"/>
    </source>
</evidence>
<evidence type="ECO:0000256" key="2">
    <source>
        <dbReference type="ARBA" id="ARBA00022573"/>
    </source>
</evidence>
<evidence type="ECO:0000256" key="4">
    <source>
        <dbReference type="SAM" id="MobiDB-lite"/>
    </source>
</evidence>
<feature type="region of interest" description="Disordered" evidence="4">
    <location>
        <begin position="84"/>
        <end position="118"/>
    </location>
</feature>
<feature type="compositionally biased region" description="Low complexity" evidence="4">
    <location>
        <begin position="99"/>
        <end position="108"/>
    </location>
</feature>
<dbReference type="EMBL" id="JAVRFB010000002">
    <property type="protein sequence ID" value="MDT0401059.1"/>
    <property type="molecule type" value="Genomic_DNA"/>
</dbReference>